<feature type="domain" description="NlpC/P60" evidence="6">
    <location>
        <begin position="167"/>
        <end position="285"/>
    </location>
</feature>
<dbReference type="SUPFAM" id="SSF54001">
    <property type="entry name" value="Cysteine proteinases"/>
    <property type="match status" value="1"/>
</dbReference>
<feature type="compositionally biased region" description="Basic and acidic residues" evidence="5">
    <location>
        <begin position="104"/>
        <end position="120"/>
    </location>
</feature>
<evidence type="ECO:0000256" key="2">
    <source>
        <dbReference type="ARBA" id="ARBA00022670"/>
    </source>
</evidence>
<feature type="region of interest" description="Disordered" evidence="5">
    <location>
        <begin position="101"/>
        <end position="161"/>
    </location>
</feature>
<dbReference type="PROSITE" id="PS51935">
    <property type="entry name" value="NLPC_P60"/>
    <property type="match status" value="1"/>
</dbReference>
<comment type="caution">
    <text evidence="7">The sequence shown here is derived from an EMBL/GenBank/DDBJ whole genome shotgun (WGS) entry which is preliminary data.</text>
</comment>
<evidence type="ECO:0000256" key="1">
    <source>
        <dbReference type="ARBA" id="ARBA00007074"/>
    </source>
</evidence>
<name>A0ABU2JRH6_9ACTN</name>
<dbReference type="PANTHER" id="PTHR47053">
    <property type="entry name" value="MUREIN DD-ENDOPEPTIDASE MEPH-RELATED"/>
    <property type="match status" value="1"/>
</dbReference>
<reference evidence="8" key="1">
    <citation type="submission" date="2023-07" db="EMBL/GenBank/DDBJ databases">
        <title>30 novel species of actinomycetes from the DSMZ collection.</title>
        <authorList>
            <person name="Nouioui I."/>
        </authorList>
    </citation>
    <scope>NUCLEOTIDE SEQUENCE [LARGE SCALE GENOMIC DNA]</scope>
    <source>
        <strain evidence="8">DSM 44915</strain>
    </source>
</reference>
<dbReference type="Gene3D" id="3.90.1720.10">
    <property type="entry name" value="endopeptidase domain like (from Nostoc punctiforme)"/>
    <property type="match status" value="1"/>
</dbReference>
<evidence type="ECO:0000313" key="7">
    <source>
        <dbReference type="EMBL" id="MDT0267587.1"/>
    </source>
</evidence>
<evidence type="ECO:0000256" key="4">
    <source>
        <dbReference type="ARBA" id="ARBA00022807"/>
    </source>
</evidence>
<feature type="compositionally biased region" description="Low complexity" evidence="5">
    <location>
        <begin position="121"/>
        <end position="161"/>
    </location>
</feature>
<proteinExistence type="inferred from homology"/>
<comment type="similarity">
    <text evidence="1">Belongs to the peptidase C40 family.</text>
</comment>
<keyword evidence="4" id="KW-0788">Thiol protease</keyword>
<evidence type="ECO:0000256" key="3">
    <source>
        <dbReference type="ARBA" id="ARBA00022801"/>
    </source>
</evidence>
<keyword evidence="2" id="KW-0645">Protease</keyword>
<keyword evidence="3" id="KW-0378">Hydrolase</keyword>
<accession>A0ABU2JRH6</accession>
<sequence length="285" mass="28748">MSPIRYRGRHRKPRPSRINGLRLIRGGVLSGVVGTVAVTGTAAPAAAEQPTESTGELPTVGTSLASSGLLAAQATEDLAAHTEQRRTLAWAQERAIADAQRAAAEAREEADRRRAAEEAAARQAAEEAAAAEARAAAAEAATAEAEAGEPEAAAQPEVATAAAPAPSGGAAAVIDFARAQLGDAYVMGGTGPDSWDCSGLVQAAFQTVGVSLPRVSGDQATAGTPVSLDALQPGDILWWGGSASSAYHVAIYAGNGTFVGAQNPSTGVVERDLSYDAPSGAVRVL</sequence>
<dbReference type="EMBL" id="JAVREO010000008">
    <property type="protein sequence ID" value="MDT0267587.1"/>
    <property type="molecule type" value="Genomic_DNA"/>
</dbReference>
<organism evidence="7 8">
    <name type="scientific">Streptomyces chisholmiae</name>
    <dbReference type="NCBI Taxonomy" id="3075540"/>
    <lineage>
        <taxon>Bacteria</taxon>
        <taxon>Bacillati</taxon>
        <taxon>Actinomycetota</taxon>
        <taxon>Actinomycetes</taxon>
        <taxon>Kitasatosporales</taxon>
        <taxon>Streptomycetaceae</taxon>
        <taxon>Streptomyces</taxon>
    </lineage>
</organism>
<evidence type="ECO:0000259" key="6">
    <source>
        <dbReference type="PROSITE" id="PS51935"/>
    </source>
</evidence>
<dbReference type="PANTHER" id="PTHR47053:SF1">
    <property type="entry name" value="MUREIN DD-ENDOPEPTIDASE MEPH-RELATED"/>
    <property type="match status" value="1"/>
</dbReference>
<dbReference type="InterPro" id="IPR038765">
    <property type="entry name" value="Papain-like_cys_pep_sf"/>
</dbReference>
<protein>
    <submittedName>
        <fullName evidence="7">C40 family peptidase</fullName>
    </submittedName>
</protein>
<dbReference type="Pfam" id="PF00877">
    <property type="entry name" value="NLPC_P60"/>
    <property type="match status" value="1"/>
</dbReference>
<evidence type="ECO:0000256" key="5">
    <source>
        <dbReference type="SAM" id="MobiDB-lite"/>
    </source>
</evidence>
<keyword evidence="8" id="KW-1185">Reference proteome</keyword>
<dbReference type="Proteomes" id="UP001183410">
    <property type="component" value="Unassembled WGS sequence"/>
</dbReference>
<evidence type="ECO:0000313" key="8">
    <source>
        <dbReference type="Proteomes" id="UP001183410"/>
    </source>
</evidence>
<dbReference type="InterPro" id="IPR000064">
    <property type="entry name" value="NLP_P60_dom"/>
</dbReference>
<dbReference type="InterPro" id="IPR051202">
    <property type="entry name" value="Peptidase_C40"/>
</dbReference>
<gene>
    <name evidence="7" type="ORF">RM844_14965</name>
</gene>
<feature type="compositionally biased region" description="Low complexity" evidence="5">
    <location>
        <begin position="42"/>
        <end position="54"/>
    </location>
</feature>
<feature type="region of interest" description="Disordered" evidence="5">
    <location>
        <begin position="42"/>
        <end position="62"/>
    </location>
</feature>
<dbReference type="RefSeq" id="WP_311667672.1">
    <property type="nucleotide sequence ID" value="NZ_JAVREO010000008.1"/>
</dbReference>